<evidence type="ECO:0000256" key="7">
    <source>
        <dbReference type="SAM" id="Phobius"/>
    </source>
</evidence>
<keyword evidence="2" id="KW-0285">Flavoprotein</keyword>
<evidence type="ECO:0000259" key="8">
    <source>
        <dbReference type="Pfam" id="PF01593"/>
    </source>
</evidence>
<dbReference type="PANTHER" id="PTHR46091:SF3">
    <property type="entry name" value="AMINE OXIDASE DOMAIN-CONTAINING PROTEIN"/>
    <property type="match status" value="1"/>
</dbReference>
<dbReference type="GeneID" id="119719837"/>
<feature type="domain" description="Amine oxidase" evidence="8">
    <location>
        <begin position="92"/>
        <end position="606"/>
    </location>
</feature>
<keyword evidence="7" id="KW-1133">Transmembrane helix</keyword>
<keyword evidence="3" id="KW-0732">Signal</keyword>
<dbReference type="OMA" id="AFMFADW"/>
<dbReference type="Gene3D" id="3.50.50.60">
    <property type="entry name" value="FAD/NAD(P)-binding domain"/>
    <property type="match status" value="2"/>
</dbReference>
<comment type="similarity">
    <text evidence="1">Belongs to the carotenoid/retinoid oxidoreductase family. CrtISO subfamily.</text>
</comment>
<dbReference type="GO" id="GO:0016491">
    <property type="term" value="F:oxidoreductase activity"/>
    <property type="evidence" value="ECO:0007669"/>
    <property type="project" value="InterPro"/>
</dbReference>
<dbReference type="SUPFAM" id="SSF51905">
    <property type="entry name" value="FAD/NAD(P)-binding domain"/>
    <property type="match status" value="1"/>
</dbReference>
<evidence type="ECO:0000256" key="6">
    <source>
        <dbReference type="ARBA" id="ARBA00023027"/>
    </source>
</evidence>
<evidence type="ECO:0000256" key="3">
    <source>
        <dbReference type="ARBA" id="ARBA00022729"/>
    </source>
</evidence>
<dbReference type="InterPro" id="IPR002937">
    <property type="entry name" value="Amino_oxidase"/>
</dbReference>
<name>A0A913Z2N9_PATMI</name>
<accession>A0A913Z2N9</accession>
<sequence length="625" mass="69878">MVVLARAISFLTANSTLVGLVCLTITFIYLLNKILNKLMITSNSPNPFAMDTRRPPQPLEKDHAVKDKVLKQGFTAQKIPDNLDAIVIGSGMGGLTTASILSRIGKKVLVLEQHDQAGGCCHIFREKGYEFDVGIHYIGEMANNTISKVLVDQLTDGQLQWEPLDETFDTVVIGKEGKQRRYPIKSGRNDQYRKALLESFPGEEKAINKFMKMLRTVKRQSLIAGALKLIPKKVCDFLIHYGIINLISSYFTYADRTLKDVMDELTDNEDLKAVLSYNFGDYGTQPSKTSFAMHCLLVNHFLKGTFFPIGGASEIAYHIIPTIERSGGKVLVRAPVTEILLDSEGKACGVKVKKTSGDVDIHAPMIISAAGVYNTFQKLLPSKVTSAQKPIEKRHKGVQHGVGAMSVFIGLKGTKEELGLPAGQIWAFTDNDHDKSLEEYINRSAEDAGKDDIPLLFITFPSAKDPSWAERYPGKSTCTMVTLAKWEWFSKWEEGKMSKRGEEYDKIKDAIGDKMWEQCLSFYPHLKDKVEYFNVGSPVTNKYYIQSMKGEIYGLDHNKERFSSKTWHTLRPETDIPNLYLTGQDVMTCGFCGAMFSGLISCCKILGRNLMADAAALRKRIIKQK</sequence>
<proteinExistence type="inferred from homology"/>
<evidence type="ECO:0000256" key="1">
    <source>
        <dbReference type="ARBA" id="ARBA00005855"/>
    </source>
</evidence>
<keyword evidence="10" id="KW-1185">Reference proteome</keyword>
<keyword evidence="5" id="KW-0521">NADP</keyword>
<dbReference type="AlphaFoldDB" id="A0A913Z2N9"/>
<dbReference type="InterPro" id="IPR036188">
    <property type="entry name" value="FAD/NAD-bd_sf"/>
</dbReference>
<protein>
    <recommendedName>
        <fullName evidence="8">Amine oxidase domain-containing protein</fullName>
    </recommendedName>
</protein>
<organism evidence="9 10">
    <name type="scientific">Patiria miniata</name>
    <name type="common">Bat star</name>
    <name type="synonym">Asterina miniata</name>
    <dbReference type="NCBI Taxonomy" id="46514"/>
    <lineage>
        <taxon>Eukaryota</taxon>
        <taxon>Metazoa</taxon>
        <taxon>Echinodermata</taxon>
        <taxon>Eleutherozoa</taxon>
        <taxon>Asterozoa</taxon>
        <taxon>Asteroidea</taxon>
        <taxon>Valvatacea</taxon>
        <taxon>Valvatida</taxon>
        <taxon>Asterinidae</taxon>
        <taxon>Patiria</taxon>
    </lineage>
</organism>
<keyword evidence="7" id="KW-0472">Membrane</keyword>
<dbReference type="Pfam" id="PF01593">
    <property type="entry name" value="Amino_oxidase"/>
    <property type="match status" value="1"/>
</dbReference>
<evidence type="ECO:0000256" key="5">
    <source>
        <dbReference type="ARBA" id="ARBA00022857"/>
    </source>
</evidence>
<reference evidence="9" key="1">
    <citation type="submission" date="2022-11" db="UniProtKB">
        <authorList>
            <consortium name="EnsemblMetazoa"/>
        </authorList>
    </citation>
    <scope>IDENTIFICATION</scope>
</reference>
<dbReference type="PANTHER" id="PTHR46091">
    <property type="entry name" value="BLR7054 PROTEIN"/>
    <property type="match status" value="1"/>
</dbReference>
<dbReference type="Proteomes" id="UP000887568">
    <property type="component" value="Unplaced"/>
</dbReference>
<dbReference type="InterPro" id="IPR052206">
    <property type="entry name" value="Retinol_saturase"/>
</dbReference>
<feature type="transmembrane region" description="Helical" evidence="7">
    <location>
        <begin position="7"/>
        <end position="31"/>
    </location>
</feature>
<keyword evidence="7" id="KW-0812">Transmembrane</keyword>
<dbReference type="EnsemblMetazoa" id="XM_038189333.1">
    <property type="protein sequence ID" value="XP_038045261.1"/>
    <property type="gene ID" value="LOC119719837"/>
</dbReference>
<evidence type="ECO:0000313" key="10">
    <source>
        <dbReference type="Proteomes" id="UP000887568"/>
    </source>
</evidence>
<keyword evidence="6" id="KW-0520">NAD</keyword>
<evidence type="ECO:0000256" key="4">
    <source>
        <dbReference type="ARBA" id="ARBA00022827"/>
    </source>
</evidence>
<dbReference type="RefSeq" id="XP_038045261.1">
    <property type="nucleotide sequence ID" value="XM_038189333.1"/>
</dbReference>
<evidence type="ECO:0000313" key="9">
    <source>
        <dbReference type="EnsemblMetazoa" id="XP_038045261.1"/>
    </source>
</evidence>
<dbReference type="OrthoDB" id="38045at2759"/>
<evidence type="ECO:0000256" key="2">
    <source>
        <dbReference type="ARBA" id="ARBA00022630"/>
    </source>
</evidence>
<keyword evidence="4" id="KW-0274">FAD</keyword>